<comment type="caution">
    <text evidence="6">The sequence shown here is derived from an EMBL/GenBank/DDBJ whole genome shotgun (WGS) entry which is preliminary data.</text>
</comment>
<dbReference type="CDD" id="cd06267">
    <property type="entry name" value="PBP1_LacI_sugar_binding-like"/>
    <property type="match status" value="1"/>
</dbReference>
<keyword evidence="7" id="KW-1185">Reference proteome</keyword>
<dbReference type="InterPro" id="IPR028082">
    <property type="entry name" value="Peripla_BP_I"/>
</dbReference>
<dbReference type="SUPFAM" id="SSF53822">
    <property type="entry name" value="Periplasmic binding protein-like I"/>
    <property type="match status" value="1"/>
</dbReference>
<keyword evidence="1" id="KW-0678">Repressor</keyword>
<dbReference type="InterPro" id="IPR046335">
    <property type="entry name" value="LacI/GalR-like_sensor"/>
</dbReference>
<dbReference type="Pfam" id="PF00392">
    <property type="entry name" value="GntR"/>
    <property type="match status" value="1"/>
</dbReference>
<evidence type="ECO:0000256" key="1">
    <source>
        <dbReference type="ARBA" id="ARBA00022491"/>
    </source>
</evidence>
<dbReference type="Proteomes" id="UP001330016">
    <property type="component" value="Unassembled WGS sequence"/>
</dbReference>
<keyword evidence="2" id="KW-0805">Transcription regulation</keyword>
<evidence type="ECO:0000256" key="2">
    <source>
        <dbReference type="ARBA" id="ARBA00023015"/>
    </source>
</evidence>
<dbReference type="RefSeq" id="WP_331244180.1">
    <property type="nucleotide sequence ID" value="NZ_JAQSGJ010000038.1"/>
</dbReference>
<dbReference type="Gene3D" id="3.40.50.2300">
    <property type="match status" value="2"/>
</dbReference>
<dbReference type="PRINTS" id="PR00035">
    <property type="entry name" value="HTHGNTR"/>
</dbReference>
<dbReference type="Gene3D" id="1.10.10.10">
    <property type="entry name" value="Winged helix-like DNA-binding domain superfamily/Winged helix DNA-binding domain"/>
    <property type="match status" value="1"/>
</dbReference>
<keyword evidence="4" id="KW-0804">Transcription</keyword>
<dbReference type="InterPro" id="IPR036388">
    <property type="entry name" value="WH-like_DNA-bd_sf"/>
</dbReference>
<sequence>MAVKNKDPLYTQIYKDIRSKIQSGEYPAGKLIPSEKNLIQHYSVSRITVQNALKMLVNESLIKRRPGVGTVVLSAPEPSYEPHFLGLIMSGFLESFGNELLNDIQAQASKRGYFLIVKFTNEDQTLEKRYTQELMQLPVEGLLVDPVQRAFHDSKLVPYILQEKPIVVIDKALDGIDSMLVSTDHYAGAFQSANYLIKRGHRKIRIFSYKIISNSSLGQRIKAFRSAYAQAGSPLDNHSLLARINSTYQSSPVAAIVERDVNTIKESLVNDPPTCIVVLDSYLAYLARRALRQLKWRVPHDISFFGFDSSSMIYNSGNYTYLAQNESQIAENAVDLLIRYINGQTISNRQLYIPSSIQEHGTVKNLISPNNYKS</sequence>
<evidence type="ECO:0000259" key="5">
    <source>
        <dbReference type="PROSITE" id="PS50949"/>
    </source>
</evidence>
<dbReference type="SUPFAM" id="SSF46785">
    <property type="entry name" value="Winged helix' DNA-binding domain"/>
    <property type="match status" value="1"/>
</dbReference>
<evidence type="ECO:0000313" key="7">
    <source>
        <dbReference type="Proteomes" id="UP001330016"/>
    </source>
</evidence>
<proteinExistence type="predicted"/>
<dbReference type="SMART" id="SM00345">
    <property type="entry name" value="HTH_GNTR"/>
    <property type="match status" value="1"/>
</dbReference>
<organism evidence="6 7">
    <name type="scientific">Schleiferilactobacillus harbinensis</name>
    <dbReference type="NCBI Taxonomy" id="304207"/>
    <lineage>
        <taxon>Bacteria</taxon>
        <taxon>Bacillati</taxon>
        <taxon>Bacillota</taxon>
        <taxon>Bacilli</taxon>
        <taxon>Lactobacillales</taxon>
        <taxon>Lactobacillaceae</taxon>
        <taxon>Schleiferilactobacillus</taxon>
    </lineage>
</organism>
<dbReference type="CDD" id="cd07377">
    <property type="entry name" value="WHTH_GntR"/>
    <property type="match status" value="1"/>
</dbReference>
<gene>
    <name evidence="6" type="ORF">PS435_11865</name>
</gene>
<dbReference type="EMBL" id="JAQSGK010000038">
    <property type="protein sequence ID" value="MEE6716557.1"/>
    <property type="molecule type" value="Genomic_DNA"/>
</dbReference>
<evidence type="ECO:0000313" key="6">
    <source>
        <dbReference type="EMBL" id="MEE6716557.1"/>
    </source>
</evidence>
<protein>
    <submittedName>
        <fullName evidence="6">GntR family transcriptional regulator</fullName>
    </submittedName>
</protein>
<dbReference type="InterPro" id="IPR036390">
    <property type="entry name" value="WH_DNA-bd_sf"/>
</dbReference>
<reference evidence="6 7" key="1">
    <citation type="submission" date="2023-02" db="EMBL/GenBank/DDBJ databases">
        <title>The predominant lactic acid bacteria and yeasts involved in the spontaneous fermentation of millet during the production of the traditional porridge Hausa koko in Ghana.</title>
        <authorList>
            <person name="Atter A."/>
            <person name="Diaz M."/>
        </authorList>
    </citation>
    <scope>NUCLEOTIDE SEQUENCE [LARGE SCALE GENOMIC DNA]</scope>
    <source>
        <strain evidence="6 7">FI11640</strain>
    </source>
</reference>
<keyword evidence="3" id="KW-0238">DNA-binding</keyword>
<dbReference type="PANTHER" id="PTHR30146">
    <property type="entry name" value="LACI-RELATED TRANSCRIPTIONAL REPRESSOR"/>
    <property type="match status" value="1"/>
</dbReference>
<accession>A0ABU7T1V1</accession>
<evidence type="ECO:0000256" key="3">
    <source>
        <dbReference type="ARBA" id="ARBA00023125"/>
    </source>
</evidence>
<dbReference type="InterPro" id="IPR000524">
    <property type="entry name" value="Tscrpt_reg_HTH_GntR"/>
</dbReference>
<feature type="domain" description="HTH gntR-type" evidence="5">
    <location>
        <begin position="7"/>
        <end position="75"/>
    </location>
</feature>
<evidence type="ECO:0000256" key="4">
    <source>
        <dbReference type="ARBA" id="ARBA00023163"/>
    </source>
</evidence>
<dbReference type="PROSITE" id="PS50949">
    <property type="entry name" value="HTH_GNTR"/>
    <property type="match status" value="1"/>
</dbReference>
<dbReference type="Pfam" id="PF13377">
    <property type="entry name" value="Peripla_BP_3"/>
    <property type="match status" value="1"/>
</dbReference>
<dbReference type="PANTHER" id="PTHR30146:SF95">
    <property type="entry name" value="RIBOSE OPERON REPRESSOR"/>
    <property type="match status" value="1"/>
</dbReference>
<name>A0ABU7T1V1_9LACO</name>